<accession>A0A644WUH1</accession>
<name>A0A644WUH1_9ZZZZ</name>
<dbReference type="PANTHER" id="PTHR43236">
    <property type="entry name" value="ANTITOXIN HIGA1"/>
    <property type="match status" value="1"/>
</dbReference>
<protein>
    <recommendedName>
        <fullName evidence="1">IrrE N-terminal-like domain-containing protein</fullName>
    </recommendedName>
</protein>
<dbReference type="PANTHER" id="PTHR43236:SF1">
    <property type="entry name" value="BLL7220 PROTEIN"/>
    <property type="match status" value="1"/>
</dbReference>
<sequence>MTGEYIHREVQKAKAKYKTNDPYELLDALGVNLRESRAYGPRGLKGYCYFSKRTIFVVLNAFLPEAEQRIVAMHEAAHVILHQDMIRVAPMKDNLIYDMTSRTEYQANLFAADYLISDEEVEALTAQEDMDYFRICKELYVSPDLMSFKLFSMIQRGYRYNLPQDLNSKFLKN</sequence>
<evidence type="ECO:0000259" key="1">
    <source>
        <dbReference type="Pfam" id="PF06114"/>
    </source>
</evidence>
<dbReference type="Gene3D" id="1.10.10.2910">
    <property type="match status" value="1"/>
</dbReference>
<evidence type="ECO:0000313" key="2">
    <source>
        <dbReference type="EMBL" id="MPM05704.1"/>
    </source>
</evidence>
<organism evidence="2">
    <name type="scientific">bioreactor metagenome</name>
    <dbReference type="NCBI Taxonomy" id="1076179"/>
    <lineage>
        <taxon>unclassified sequences</taxon>
        <taxon>metagenomes</taxon>
        <taxon>ecological metagenomes</taxon>
    </lineage>
</organism>
<dbReference type="AlphaFoldDB" id="A0A644WUH1"/>
<dbReference type="Pfam" id="PF06114">
    <property type="entry name" value="Peptidase_M78"/>
    <property type="match status" value="1"/>
</dbReference>
<proteinExistence type="predicted"/>
<gene>
    <name evidence="2" type="ORF">SDC9_51995</name>
</gene>
<reference evidence="2" key="1">
    <citation type="submission" date="2019-08" db="EMBL/GenBank/DDBJ databases">
        <authorList>
            <person name="Kucharzyk K."/>
            <person name="Murdoch R.W."/>
            <person name="Higgins S."/>
            <person name="Loffler F."/>
        </authorList>
    </citation>
    <scope>NUCLEOTIDE SEQUENCE</scope>
</reference>
<dbReference type="InterPro" id="IPR052345">
    <property type="entry name" value="Rad_response_metalloprotease"/>
</dbReference>
<comment type="caution">
    <text evidence="2">The sequence shown here is derived from an EMBL/GenBank/DDBJ whole genome shotgun (WGS) entry which is preliminary data.</text>
</comment>
<dbReference type="EMBL" id="VSSQ01001157">
    <property type="protein sequence ID" value="MPM05704.1"/>
    <property type="molecule type" value="Genomic_DNA"/>
</dbReference>
<dbReference type="InterPro" id="IPR010359">
    <property type="entry name" value="IrrE_HExxH"/>
</dbReference>
<feature type="domain" description="IrrE N-terminal-like" evidence="1">
    <location>
        <begin position="40"/>
        <end position="150"/>
    </location>
</feature>